<sequence>MADPNSEVVKVLTTCTICYIITTTTFIKCGLRPDQLKRNIRGELIIRLWAEERLMHEAAALKFISEKTTIPVPKVIGCGRRAGVPYLELERIDGIMFEDVGEICRMPHQAGHHPGEPCSTCQQIATTNVERFITDVVLPQLSQLKSKTTGFNGFVIPPVWMLEYDRRPRWEPKTSETAEYIFVLGDLSAHNIMCDPVTLEVTYLYDLEHSGFFPPEFQRWTTNRPAYHELFTNTDRIRKLISLIEPEKGSSNCRLDETAAPGST</sequence>
<organism evidence="1 2">
    <name type="scientific">Emydomyces testavorans</name>
    <dbReference type="NCBI Taxonomy" id="2070801"/>
    <lineage>
        <taxon>Eukaryota</taxon>
        <taxon>Fungi</taxon>
        <taxon>Dikarya</taxon>
        <taxon>Ascomycota</taxon>
        <taxon>Pezizomycotina</taxon>
        <taxon>Eurotiomycetes</taxon>
        <taxon>Eurotiomycetidae</taxon>
        <taxon>Onygenales</taxon>
        <taxon>Nannizziopsiaceae</taxon>
        <taxon>Emydomyces</taxon>
    </lineage>
</organism>
<evidence type="ECO:0000313" key="1">
    <source>
        <dbReference type="EMBL" id="WEW60159.1"/>
    </source>
</evidence>
<gene>
    <name evidence="1" type="ORF">PRK78_005644</name>
</gene>
<dbReference type="PANTHER" id="PTHR21310:SF15">
    <property type="entry name" value="AMINOGLYCOSIDE PHOSPHOTRANSFERASE DOMAIN-CONTAINING PROTEIN"/>
    <property type="match status" value="1"/>
</dbReference>
<dbReference type="PANTHER" id="PTHR21310">
    <property type="entry name" value="AMINOGLYCOSIDE PHOSPHOTRANSFERASE-RELATED-RELATED"/>
    <property type="match status" value="1"/>
</dbReference>
<keyword evidence="2" id="KW-1185">Reference proteome</keyword>
<accession>A0AAF0DJY9</accession>
<dbReference type="Proteomes" id="UP001219355">
    <property type="component" value="Chromosome 3"/>
</dbReference>
<evidence type="ECO:0000313" key="2">
    <source>
        <dbReference type="Proteomes" id="UP001219355"/>
    </source>
</evidence>
<protein>
    <recommendedName>
        <fullName evidence="3">Aminoglycoside phosphotransferase domain-containing protein</fullName>
    </recommendedName>
</protein>
<evidence type="ECO:0008006" key="3">
    <source>
        <dbReference type="Google" id="ProtNLM"/>
    </source>
</evidence>
<dbReference type="AlphaFoldDB" id="A0AAF0DJY9"/>
<dbReference type="SUPFAM" id="SSF56112">
    <property type="entry name" value="Protein kinase-like (PK-like)"/>
    <property type="match status" value="1"/>
</dbReference>
<reference evidence="1" key="1">
    <citation type="submission" date="2023-03" db="EMBL/GenBank/DDBJ databases">
        <title>Emydomyces testavorans Genome Sequence.</title>
        <authorList>
            <person name="Hoyer L."/>
        </authorList>
    </citation>
    <scope>NUCLEOTIDE SEQUENCE</scope>
    <source>
        <strain evidence="1">16-2883</strain>
    </source>
</reference>
<dbReference type="InterPro" id="IPR051678">
    <property type="entry name" value="AGP_Transferase"/>
</dbReference>
<proteinExistence type="predicted"/>
<dbReference type="InterPro" id="IPR011009">
    <property type="entry name" value="Kinase-like_dom_sf"/>
</dbReference>
<name>A0AAF0DJY9_9EURO</name>
<dbReference type="EMBL" id="CP120629">
    <property type="protein sequence ID" value="WEW60159.1"/>
    <property type="molecule type" value="Genomic_DNA"/>
</dbReference>